<keyword evidence="7" id="KW-0378">Hydrolase</keyword>
<evidence type="ECO:0000313" key="8">
    <source>
        <dbReference type="Proteomes" id="UP001302349"/>
    </source>
</evidence>
<comment type="subcellular location">
    <subcellularLocation>
        <location evidence="1">Membrane</location>
        <topology evidence="1">Multi-pass membrane protein</topology>
    </subcellularLocation>
</comment>
<evidence type="ECO:0000313" key="7">
    <source>
        <dbReference type="EMBL" id="WOK08835.1"/>
    </source>
</evidence>
<feature type="transmembrane region" description="Helical" evidence="5">
    <location>
        <begin position="91"/>
        <end position="110"/>
    </location>
</feature>
<evidence type="ECO:0000256" key="3">
    <source>
        <dbReference type="ARBA" id="ARBA00022989"/>
    </source>
</evidence>
<protein>
    <submittedName>
        <fullName evidence="7">Rhomboid family intramembrane serine protease</fullName>
        <ecNumber evidence="7">3.4.21.105</ecNumber>
    </submittedName>
</protein>
<organism evidence="7 8">
    <name type="scientific">Imperialibacter roseus</name>
    <dbReference type="NCBI Taxonomy" id="1324217"/>
    <lineage>
        <taxon>Bacteria</taxon>
        <taxon>Pseudomonadati</taxon>
        <taxon>Bacteroidota</taxon>
        <taxon>Cytophagia</taxon>
        <taxon>Cytophagales</taxon>
        <taxon>Flammeovirgaceae</taxon>
        <taxon>Imperialibacter</taxon>
    </lineage>
</organism>
<dbReference type="Gene3D" id="1.20.1540.10">
    <property type="entry name" value="Rhomboid-like"/>
    <property type="match status" value="1"/>
</dbReference>
<dbReference type="Proteomes" id="UP001302349">
    <property type="component" value="Chromosome"/>
</dbReference>
<dbReference type="SUPFAM" id="SSF144091">
    <property type="entry name" value="Rhomboid-like"/>
    <property type="match status" value="1"/>
</dbReference>
<dbReference type="PANTHER" id="PTHR43731:SF9">
    <property type="entry name" value="SLR1461 PROTEIN"/>
    <property type="match status" value="1"/>
</dbReference>
<feature type="transmembrane region" description="Helical" evidence="5">
    <location>
        <begin position="69"/>
        <end position="85"/>
    </location>
</feature>
<sequence>MWAFFAVENYLSIDLGFLGIYPRTLHGLIGILTGPMIHGSWMHITSNTLPLLFLGGALYYFYDKIATRVFLQCYLFTGIFVWLFGRSFYHIGASGLIYGLAFFLISFGIFRKDFRSMFISIVVVALYGGIIYGIFPSQPGVSWESHLMGAIVGVTTAFTLSKERSVSSS</sequence>
<feature type="transmembrane region" description="Helical" evidence="5">
    <location>
        <begin position="41"/>
        <end position="62"/>
    </location>
</feature>
<evidence type="ECO:0000256" key="2">
    <source>
        <dbReference type="ARBA" id="ARBA00022692"/>
    </source>
</evidence>
<dbReference type="PANTHER" id="PTHR43731">
    <property type="entry name" value="RHOMBOID PROTEASE"/>
    <property type="match status" value="1"/>
</dbReference>
<keyword evidence="7" id="KW-0645">Protease</keyword>
<feature type="domain" description="Peptidase S54 rhomboid" evidence="6">
    <location>
        <begin position="29"/>
        <end position="162"/>
    </location>
</feature>
<dbReference type="Pfam" id="PF01694">
    <property type="entry name" value="Rhomboid"/>
    <property type="match status" value="1"/>
</dbReference>
<keyword evidence="4 5" id="KW-0472">Membrane</keyword>
<dbReference type="InterPro" id="IPR035952">
    <property type="entry name" value="Rhomboid-like_sf"/>
</dbReference>
<dbReference type="GO" id="GO:0006508">
    <property type="term" value="P:proteolysis"/>
    <property type="evidence" value="ECO:0007669"/>
    <property type="project" value="UniProtKB-KW"/>
</dbReference>
<dbReference type="EMBL" id="CP136051">
    <property type="protein sequence ID" value="WOK08835.1"/>
    <property type="molecule type" value="Genomic_DNA"/>
</dbReference>
<evidence type="ECO:0000256" key="1">
    <source>
        <dbReference type="ARBA" id="ARBA00004141"/>
    </source>
</evidence>
<dbReference type="InterPro" id="IPR022764">
    <property type="entry name" value="Peptidase_S54_rhomboid_dom"/>
</dbReference>
<name>A0ABZ0IUW1_9BACT</name>
<evidence type="ECO:0000256" key="4">
    <source>
        <dbReference type="ARBA" id="ARBA00023136"/>
    </source>
</evidence>
<keyword evidence="8" id="KW-1185">Reference proteome</keyword>
<reference evidence="7 8" key="1">
    <citation type="journal article" date="2023" name="Microbiol. Resour. Announc.">
        <title>Complete Genome Sequence of Imperialibacter roseus strain P4T.</title>
        <authorList>
            <person name="Tizabi D.R."/>
            <person name="Bachvaroff T."/>
            <person name="Hill R.T."/>
        </authorList>
    </citation>
    <scope>NUCLEOTIDE SEQUENCE [LARGE SCALE GENOMIC DNA]</scope>
    <source>
        <strain evidence="7 8">P4T</strain>
    </source>
</reference>
<keyword evidence="2 5" id="KW-0812">Transmembrane</keyword>
<evidence type="ECO:0000259" key="6">
    <source>
        <dbReference type="Pfam" id="PF01694"/>
    </source>
</evidence>
<gene>
    <name evidence="7" type="ORF">RT717_09325</name>
</gene>
<feature type="transmembrane region" description="Helical" evidence="5">
    <location>
        <begin position="117"/>
        <end position="135"/>
    </location>
</feature>
<dbReference type="GO" id="GO:0008233">
    <property type="term" value="F:peptidase activity"/>
    <property type="evidence" value="ECO:0007669"/>
    <property type="project" value="UniProtKB-KW"/>
</dbReference>
<dbReference type="RefSeq" id="WP_317491466.1">
    <property type="nucleotide sequence ID" value="NZ_CP136051.1"/>
</dbReference>
<dbReference type="InterPro" id="IPR050925">
    <property type="entry name" value="Rhomboid_protease_S54"/>
</dbReference>
<evidence type="ECO:0000256" key="5">
    <source>
        <dbReference type="SAM" id="Phobius"/>
    </source>
</evidence>
<keyword evidence="3 5" id="KW-1133">Transmembrane helix</keyword>
<dbReference type="EC" id="3.4.21.105" evidence="7"/>
<accession>A0ABZ0IUW1</accession>
<proteinExistence type="predicted"/>